<keyword evidence="3" id="KW-0328">Glycosyltransferase</keyword>
<dbReference type="Pfam" id="PF00201">
    <property type="entry name" value="UDPGT"/>
    <property type="match status" value="1"/>
</dbReference>
<dbReference type="EC" id="2.4.1.-" evidence="4"/>
<evidence type="ECO:0000313" key="6">
    <source>
        <dbReference type="Proteomes" id="UP001497457"/>
    </source>
</evidence>
<dbReference type="Proteomes" id="UP001497457">
    <property type="component" value="Chromosome 18b"/>
</dbReference>
<evidence type="ECO:0000256" key="1">
    <source>
        <dbReference type="ARBA" id="ARBA00009995"/>
    </source>
</evidence>
<keyword evidence="2 3" id="KW-0808">Transferase</keyword>
<comment type="similarity">
    <text evidence="1 3">Belongs to the UDP-glycosyltransferase family.</text>
</comment>
<dbReference type="InterPro" id="IPR035595">
    <property type="entry name" value="UDP_glycos_trans_CS"/>
</dbReference>
<accession>A0ABC8Z304</accession>
<evidence type="ECO:0000256" key="4">
    <source>
        <dbReference type="RuleBase" id="RU362057"/>
    </source>
</evidence>
<dbReference type="GO" id="GO:0035251">
    <property type="term" value="F:UDP-glucosyltransferase activity"/>
    <property type="evidence" value="ECO:0007669"/>
    <property type="project" value="UniProtKB-ARBA"/>
</dbReference>
<dbReference type="FunFam" id="3.40.50.2000:FF:000020">
    <property type="entry name" value="Glycosyltransferase"/>
    <property type="match status" value="1"/>
</dbReference>
<evidence type="ECO:0000313" key="5">
    <source>
        <dbReference type="EMBL" id="CAL4954682.1"/>
    </source>
</evidence>
<protein>
    <recommendedName>
        <fullName evidence="4">Glycosyltransferase</fullName>
        <ecNumber evidence="4">2.4.1.-</ecNumber>
    </recommendedName>
</protein>
<dbReference type="EMBL" id="OZ075128">
    <property type="protein sequence ID" value="CAL4954682.1"/>
    <property type="molecule type" value="Genomic_DNA"/>
</dbReference>
<evidence type="ECO:0000256" key="3">
    <source>
        <dbReference type="RuleBase" id="RU003718"/>
    </source>
</evidence>
<gene>
    <name evidence="5" type="ORF">URODEC1_LOCUS40960</name>
</gene>
<dbReference type="PROSITE" id="PS00375">
    <property type="entry name" value="UDPGT"/>
    <property type="match status" value="1"/>
</dbReference>
<sequence>MTSAEEVDLNVRILIIRTECSVLKGRVEVHHCEQPNKVIQQDSSEAKPHHSRHLLSLELLGQQVVLKMANNDEKAKKVVVIYAPPVMISHLVPLVELGELVAAHGLEVTIVLGGLTDDAAAATSSSIAEGAATAHPAGLSFHRLPYVTRPRDVPAHDYVLQTFALARASNSDLREFLRAASPSQVSALVLDFFCGCAVDVGAELGIPTYFFFTSSISGLAEMLYHPVIHEQTTALRLRGHGGDDDHVHAPGNPPIPLHDLPAAYADCLSLFLAVAEQMCKSHGLIVNSFRSLEPRATDAIVNGLCTPPGCRTPPLHCIGPLLKLGEVGTNRHECLAWLDAQPEASVVFPCFGTMGRFNVEQTRQVARGLERSGQRFIWVLRRPPDQDDGKQNTDPDLDALLPDGFLARTKDKGLVVKSWAPQREVLAHAAVAGFVTHCGWNSVLEAIMGGVPMLAWPMYAEQRMNKVFLVEGMRLAVVMEGYDKEMVGDEEVATKVRWLMESDGGRELRERARAARRRAKEALSDCGESRTSLLELVEQWKR</sequence>
<dbReference type="AlphaFoldDB" id="A0ABC8Z304"/>
<organism evidence="5 6">
    <name type="scientific">Urochloa decumbens</name>
    <dbReference type="NCBI Taxonomy" id="240449"/>
    <lineage>
        <taxon>Eukaryota</taxon>
        <taxon>Viridiplantae</taxon>
        <taxon>Streptophyta</taxon>
        <taxon>Embryophyta</taxon>
        <taxon>Tracheophyta</taxon>
        <taxon>Spermatophyta</taxon>
        <taxon>Magnoliopsida</taxon>
        <taxon>Liliopsida</taxon>
        <taxon>Poales</taxon>
        <taxon>Poaceae</taxon>
        <taxon>PACMAD clade</taxon>
        <taxon>Panicoideae</taxon>
        <taxon>Panicodae</taxon>
        <taxon>Paniceae</taxon>
        <taxon>Melinidinae</taxon>
        <taxon>Urochloa</taxon>
    </lineage>
</organism>
<evidence type="ECO:0000256" key="2">
    <source>
        <dbReference type="ARBA" id="ARBA00022679"/>
    </source>
</evidence>
<proteinExistence type="inferred from homology"/>
<dbReference type="PANTHER" id="PTHR48048:SF3">
    <property type="entry name" value="GLYCOSYLTRANSFERASE"/>
    <property type="match status" value="1"/>
</dbReference>
<name>A0ABC8Z304_9POAL</name>
<keyword evidence="6" id="KW-1185">Reference proteome</keyword>
<dbReference type="InterPro" id="IPR002213">
    <property type="entry name" value="UDP_glucos_trans"/>
</dbReference>
<dbReference type="InterPro" id="IPR050481">
    <property type="entry name" value="UDP-glycosyltransf_plant"/>
</dbReference>
<dbReference type="PANTHER" id="PTHR48048">
    <property type="entry name" value="GLYCOSYLTRANSFERASE"/>
    <property type="match status" value="1"/>
</dbReference>
<reference evidence="5" key="1">
    <citation type="submission" date="2024-10" db="EMBL/GenBank/DDBJ databases">
        <authorList>
            <person name="Ryan C."/>
        </authorList>
    </citation>
    <scope>NUCLEOTIDE SEQUENCE [LARGE SCALE GENOMIC DNA]</scope>
</reference>
<dbReference type="SUPFAM" id="SSF53756">
    <property type="entry name" value="UDP-Glycosyltransferase/glycogen phosphorylase"/>
    <property type="match status" value="1"/>
</dbReference>
<dbReference type="CDD" id="cd03784">
    <property type="entry name" value="GT1_Gtf-like"/>
    <property type="match status" value="1"/>
</dbReference>
<dbReference type="Gene3D" id="3.40.50.2000">
    <property type="entry name" value="Glycogen Phosphorylase B"/>
    <property type="match status" value="2"/>
</dbReference>